<feature type="transmembrane region" description="Helical" evidence="1">
    <location>
        <begin position="144"/>
        <end position="161"/>
    </location>
</feature>
<name>A0A1H3DCJ4_ALLWA</name>
<accession>A0A1H3DCJ4</accession>
<dbReference type="EMBL" id="FNOW01000008">
    <property type="protein sequence ID" value="SDX64173.1"/>
    <property type="molecule type" value="Genomic_DNA"/>
</dbReference>
<evidence type="ECO:0000313" key="2">
    <source>
        <dbReference type="EMBL" id="SDX64173.1"/>
    </source>
</evidence>
<dbReference type="AlphaFoldDB" id="A0A1H3DCJ4"/>
<proteinExistence type="predicted"/>
<gene>
    <name evidence="2" type="ORF">SAMN05421644_10869</name>
</gene>
<dbReference type="OrthoDB" id="8447011at2"/>
<dbReference type="RefSeq" id="WP_091332514.1">
    <property type="nucleotide sequence ID" value="NZ_FNOW01000008.1"/>
</dbReference>
<dbReference type="STRING" id="61595.SAMN05421644_10869"/>
<sequence length="171" mass="17990">MIKPLSGTALVVALGLVLVSQTALAHKLKLFAQTEGDWIRGRVYFVGGAGASGAEIRVQDAAGQVLAELTPDASGQFAYQILTPMHAPLSYQLIARTGDGHVAHWTLTAVSETAPSASTSTSAGACPAAAEIAAECERIRFRDVLGGIGYIFGLTGLLLWWRGRRRADRAA</sequence>
<evidence type="ECO:0000313" key="3">
    <source>
        <dbReference type="Proteomes" id="UP000198672"/>
    </source>
</evidence>
<keyword evidence="1" id="KW-1133">Transmembrane helix</keyword>
<organism evidence="2 3">
    <name type="scientific">Allochromatium warmingii</name>
    <name type="common">Chromatium warmingii</name>
    <dbReference type="NCBI Taxonomy" id="61595"/>
    <lineage>
        <taxon>Bacteria</taxon>
        <taxon>Pseudomonadati</taxon>
        <taxon>Pseudomonadota</taxon>
        <taxon>Gammaproteobacteria</taxon>
        <taxon>Chromatiales</taxon>
        <taxon>Chromatiaceae</taxon>
        <taxon>Allochromatium</taxon>
    </lineage>
</organism>
<keyword evidence="1" id="KW-0812">Transmembrane</keyword>
<reference evidence="3" key="1">
    <citation type="submission" date="2016-10" db="EMBL/GenBank/DDBJ databases">
        <authorList>
            <person name="Varghese N."/>
            <person name="Submissions S."/>
        </authorList>
    </citation>
    <scope>NUCLEOTIDE SEQUENCE [LARGE SCALE GENOMIC DNA]</scope>
    <source>
        <strain evidence="3">DSM 173</strain>
    </source>
</reference>
<keyword evidence="1" id="KW-0472">Membrane</keyword>
<keyword evidence="3" id="KW-1185">Reference proteome</keyword>
<dbReference type="Proteomes" id="UP000198672">
    <property type="component" value="Unassembled WGS sequence"/>
</dbReference>
<evidence type="ECO:0000256" key="1">
    <source>
        <dbReference type="SAM" id="Phobius"/>
    </source>
</evidence>
<protein>
    <submittedName>
        <fullName evidence="2">Nickel transport protein</fullName>
    </submittedName>
</protein>